<comment type="caution">
    <text evidence="2">The sequence shown here is derived from an EMBL/GenBank/DDBJ whole genome shotgun (WGS) entry which is preliminary data.</text>
</comment>
<keyword evidence="3" id="KW-1185">Reference proteome</keyword>
<feature type="region of interest" description="Disordered" evidence="1">
    <location>
        <begin position="279"/>
        <end position="319"/>
    </location>
</feature>
<feature type="region of interest" description="Disordered" evidence="1">
    <location>
        <begin position="85"/>
        <end position="109"/>
    </location>
</feature>
<evidence type="ECO:0000313" key="2">
    <source>
        <dbReference type="EMBL" id="CAK7274330.1"/>
    </source>
</evidence>
<feature type="compositionally biased region" description="Pro residues" evidence="1">
    <location>
        <begin position="582"/>
        <end position="591"/>
    </location>
</feature>
<evidence type="ECO:0000256" key="1">
    <source>
        <dbReference type="SAM" id="MobiDB-lite"/>
    </source>
</evidence>
<feature type="region of interest" description="Disordered" evidence="1">
    <location>
        <begin position="500"/>
        <end position="591"/>
    </location>
</feature>
<organism evidence="2 3">
    <name type="scientific">Sporothrix epigloea</name>
    <dbReference type="NCBI Taxonomy" id="1892477"/>
    <lineage>
        <taxon>Eukaryota</taxon>
        <taxon>Fungi</taxon>
        <taxon>Dikarya</taxon>
        <taxon>Ascomycota</taxon>
        <taxon>Pezizomycotina</taxon>
        <taxon>Sordariomycetes</taxon>
        <taxon>Sordariomycetidae</taxon>
        <taxon>Ophiostomatales</taxon>
        <taxon>Ophiostomataceae</taxon>
        <taxon>Sporothrix</taxon>
    </lineage>
</organism>
<feature type="compositionally biased region" description="Acidic residues" evidence="1">
    <location>
        <begin position="157"/>
        <end position="169"/>
    </location>
</feature>
<dbReference type="Proteomes" id="UP001642501">
    <property type="component" value="Unassembled WGS sequence"/>
</dbReference>
<feature type="region of interest" description="Disordered" evidence="1">
    <location>
        <begin position="141"/>
        <end position="170"/>
    </location>
</feature>
<dbReference type="EMBL" id="CAWUOM010000163">
    <property type="protein sequence ID" value="CAK7274330.1"/>
    <property type="molecule type" value="Genomic_DNA"/>
</dbReference>
<evidence type="ECO:0000313" key="3">
    <source>
        <dbReference type="Proteomes" id="UP001642501"/>
    </source>
</evidence>
<feature type="region of interest" description="Disordered" evidence="1">
    <location>
        <begin position="1"/>
        <end position="33"/>
    </location>
</feature>
<accession>A0ABP0E5E5</accession>
<gene>
    <name evidence="2" type="ORF">SEPCBS57363_006110</name>
</gene>
<name>A0ABP0E5E5_9PEZI</name>
<feature type="compositionally biased region" description="Polar residues" evidence="1">
    <location>
        <begin position="91"/>
        <end position="106"/>
    </location>
</feature>
<sequence length="749" mass="80882">MSNADGLRPQDSLVSSGPEHDEEERAADARLPLLRGLECPVTIPGTTAGEDAVAADLFDAGEDEHDSLFGGADDADMESLFGADACDKEPSATTPSWPTQQQNQSPLALFPSCPLDLPFPLLLPDMSERAVDVSTLFPGDMNEQQQQQQQQNTAAEQQEEQVQQEEQEQQDFGLDMDLSLPDPDFDAMLSLDFQFDFEMDFAPATALEAQGNQTTLSFPELDTPDLCLDTFDCTSPLTTMATTTTIALAPVDAAAGDYGQYNSLSPLLQLQAPPAQGIDTLFHTTGLGTPDDQEGHGRSAHNGSGSHDNTSNGDNSDDDVVILSSRQLTPGFVLTPPALPALPPLPAQEPPAASIPHYLELRPRCPQGPPPARIDLSHNVQELLPHVQLHSKLSLRGIQELLGLDTDAGRYLITTCQRHLADPVHTVTTSGSSDPIALRVLKITLIMSSLALLVDGNVGQHWFGPDSPLEPKSMHVWPDDSTTLTLLFIQLLYRLTRNNNARDRHRKRSAAAAASKAVSSRSTSVTGKRGQLSHVSSPTPPPQPDLLTPAASPTFSNTKVAQPRKRRRKSKESASSAMIPSLPLPTPGPPRPLFTYSSPRVIRDNLLLGTDPGSNGALLGSKAGSGCVELAEPCATFPPPSITVADTCPARPPPFDAVLRYRINLVDRVSQERTIPQIVLFHSGAVRDEGYSYIVEMCTQRGQIVDSVSIVTMLGLERVNSNNSWDRVVGRTYDQLLMDGEVRVLVCIQ</sequence>
<proteinExistence type="predicted"/>
<feature type="compositionally biased region" description="Low complexity" evidence="1">
    <location>
        <begin position="510"/>
        <end position="526"/>
    </location>
</feature>
<feature type="compositionally biased region" description="Low complexity" evidence="1">
    <location>
        <begin position="301"/>
        <end position="314"/>
    </location>
</feature>
<feature type="compositionally biased region" description="Polar residues" evidence="1">
    <location>
        <begin position="551"/>
        <end position="560"/>
    </location>
</feature>
<reference evidence="2 3" key="1">
    <citation type="submission" date="2024-01" db="EMBL/GenBank/DDBJ databases">
        <authorList>
            <person name="Allen C."/>
            <person name="Tagirdzhanova G."/>
        </authorList>
    </citation>
    <scope>NUCLEOTIDE SEQUENCE [LARGE SCALE GENOMIC DNA]</scope>
    <source>
        <strain evidence="2 3">CBS 573.63</strain>
    </source>
</reference>
<protein>
    <submittedName>
        <fullName evidence="2">Uncharacterized protein</fullName>
    </submittedName>
</protein>
<feature type="compositionally biased region" description="Low complexity" evidence="1">
    <location>
        <begin position="143"/>
        <end position="156"/>
    </location>
</feature>